<name>A0A0V0J1F5_SCHSO</name>
<reference evidence="1" key="1">
    <citation type="submission" date="2016-01" db="EMBL/GenBank/DDBJ databases">
        <title>Reference transcriptome for the parasite Schistocephalus solidus: insights into the molecular evolution of parasitism.</title>
        <authorList>
            <person name="Hebert F.O."/>
            <person name="Grambauer S."/>
            <person name="Barber I."/>
            <person name="Landry C.R."/>
            <person name="Aubin-Horth N."/>
        </authorList>
    </citation>
    <scope>NUCLEOTIDE SEQUENCE</scope>
</reference>
<accession>A0A0V0J1F5</accession>
<evidence type="ECO:0000313" key="1">
    <source>
        <dbReference type="EMBL" id="JAP59415.1"/>
    </source>
</evidence>
<gene>
    <name evidence="1" type="ORF">TR92359</name>
</gene>
<dbReference type="EMBL" id="GEEE01003810">
    <property type="protein sequence ID" value="JAP59415.1"/>
    <property type="molecule type" value="Transcribed_RNA"/>
</dbReference>
<protein>
    <submittedName>
        <fullName evidence="1">Uncharacterized protein</fullName>
    </submittedName>
</protein>
<sequence length="136" mass="15296">MFICLAFPYASSAGSCPLPHAPSTRFVLSNKCYLLNNFKYSIFLHFVKGTSATWANLETFTAPVVRSHSMKREVTTDFLQQLIAPTPQPPLLLHQLKSVQFDSFCEPKLSVHYLAVSDLLCSKHLNWSPFGVISIF</sequence>
<organism evidence="1">
    <name type="scientific">Schistocephalus solidus</name>
    <name type="common">Tapeworm</name>
    <dbReference type="NCBI Taxonomy" id="70667"/>
    <lineage>
        <taxon>Eukaryota</taxon>
        <taxon>Metazoa</taxon>
        <taxon>Spiralia</taxon>
        <taxon>Lophotrochozoa</taxon>
        <taxon>Platyhelminthes</taxon>
        <taxon>Cestoda</taxon>
        <taxon>Eucestoda</taxon>
        <taxon>Diphyllobothriidea</taxon>
        <taxon>Diphyllobothriidae</taxon>
        <taxon>Schistocephalus</taxon>
    </lineage>
</organism>
<dbReference type="AlphaFoldDB" id="A0A0V0J1F5"/>
<proteinExistence type="predicted"/>